<reference evidence="9" key="3">
    <citation type="submission" date="2020-12" db="UniProtKB">
        <authorList>
            <consortium name="EnsemblPlants"/>
        </authorList>
    </citation>
    <scope>IDENTIFICATION</scope>
</reference>
<evidence type="ECO:0000313" key="10">
    <source>
        <dbReference type="Proteomes" id="UP000006727"/>
    </source>
</evidence>
<dbReference type="EnsemblPlants" id="Pp3c24_19290V3.1">
    <property type="protein sequence ID" value="Pp3c24_19290V3.1"/>
    <property type="gene ID" value="Pp3c24_19290"/>
</dbReference>
<comment type="subcellular location">
    <subcellularLocation>
        <location evidence="2">Cell membrane</location>
        <topology evidence="2">Peripheral membrane protein</topology>
    </subcellularLocation>
</comment>
<gene>
    <name evidence="9" type="primary">LOC112277045</name>
    <name evidence="8" type="ORF">PHYPA_029275</name>
</gene>
<dbReference type="Gene3D" id="1.10.238.10">
    <property type="entry name" value="EF-hand"/>
    <property type="match status" value="1"/>
</dbReference>
<dbReference type="SUPFAM" id="SSF47473">
    <property type="entry name" value="EF-hand"/>
    <property type="match status" value="1"/>
</dbReference>
<dbReference type="PRINTS" id="PR00390">
    <property type="entry name" value="PHPHLIPASEC"/>
</dbReference>
<dbReference type="GO" id="GO:0016042">
    <property type="term" value="P:lipid catabolic process"/>
    <property type="evidence" value="ECO:0007669"/>
    <property type="project" value="UniProtKB-KW"/>
</dbReference>
<reference evidence="8 10" key="1">
    <citation type="journal article" date="2008" name="Science">
        <title>The Physcomitrella genome reveals evolutionary insights into the conquest of land by plants.</title>
        <authorList>
            <person name="Rensing S."/>
            <person name="Lang D."/>
            <person name="Zimmer A."/>
            <person name="Terry A."/>
            <person name="Salamov A."/>
            <person name="Shapiro H."/>
            <person name="Nishiyama T."/>
            <person name="Perroud P.-F."/>
            <person name="Lindquist E."/>
            <person name="Kamisugi Y."/>
            <person name="Tanahashi T."/>
            <person name="Sakakibara K."/>
            <person name="Fujita T."/>
            <person name="Oishi K."/>
            <person name="Shin-I T."/>
            <person name="Kuroki Y."/>
            <person name="Toyoda A."/>
            <person name="Suzuki Y."/>
            <person name="Hashimoto A."/>
            <person name="Yamaguchi K."/>
            <person name="Sugano A."/>
            <person name="Kohara Y."/>
            <person name="Fujiyama A."/>
            <person name="Anterola A."/>
            <person name="Aoki S."/>
            <person name="Ashton N."/>
            <person name="Barbazuk W.B."/>
            <person name="Barker E."/>
            <person name="Bennetzen J."/>
            <person name="Bezanilla M."/>
            <person name="Blankenship R."/>
            <person name="Cho S.H."/>
            <person name="Dutcher S."/>
            <person name="Estelle M."/>
            <person name="Fawcett J.A."/>
            <person name="Gundlach H."/>
            <person name="Hanada K."/>
            <person name="Heyl A."/>
            <person name="Hicks K.A."/>
            <person name="Hugh J."/>
            <person name="Lohr M."/>
            <person name="Mayer K."/>
            <person name="Melkozernov A."/>
            <person name="Murata T."/>
            <person name="Nelson D."/>
            <person name="Pils B."/>
            <person name="Prigge M."/>
            <person name="Reiss B."/>
            <person name="Renner T."/>
            <person name="Rombauts S."/>
            <person name="Rushton P."/>
            <person name="Sanderfoot A."/>
            <person name="Schween G."/>
            <person name="Shiu S.-H."/>
            <person name="Stueber K."/>
            <person name="Theodoulou F.L."/>
            <person name="Tu H."/>
            <person name="Van de Peer Y."/>
            <person name="Verrier P.J."/>
            <person name="Waters E."/>
            <person name="Wood A."/>
            <person name="Yang L."/>
            <person name="Cove D."/>
            <person name="Cuming A."/>
            <person name="Hasebe M."/>
            <person name="Lucas S."/>
            <person name="Mishler D.B."/>
            <person name="Reski R."/>
            <person name="Grigoriev I."/>
            <person name="Quatrano R.S."/>
            <person name="Boore J.L."/>
        </authorList>
    </citation>
    <scope>NUCLEOTIDE SEQUENCE [LARGE SCALE GENOMIC DNA]</scope>
    <source>
        <strain evidence="9 10">cv. Gransden 2004</strain>
    </source>
</reference>
<keyword evidence="3" id="KW-0807">Transducer</keyword>
<dbReference type="OMA" id="LAVYCHA"/>
<dbReference type="EMBL" id="ABEU02000024">
    <property type="protein sequence ID" value="PNR28682.1"/>
    <property type="molecule type" value="Genomic_DNA"/>
</dbReference>
<dbReference type="STRING" id="3218.A0A2K1IHD1"/>
<keyword evidence="4" id="KW-0378">Hydrolase</keyword>
<dbReference type="SUPFAM" id="SSF49562">
    <property type="entry name" value="C2 domain (Calcium/lipid-binding domain, CaLB)"/>
    <property type="match status" value="1"/>
</dbReference>
<protein>
    <recommendedName>
        <fullName evidence="4">Phosphoinositide phospholipase C</fullName>
        <ecNumber evidence="4">3.1.4.11</ecNumber>
    </recommendedName>
</protein>
<dbReference type="AlphaFoldDB" id="A0A2K1IHD1"/>
<organism evidence="8">
    <name type="scientific">Physcomitrium patens</name>
    <name type="common">Spreading-leaved earth moss</name>
    <name type="synonym">Physcomitrella patens</name>
    <dbReference type="NCBI Taxonomy" id="3218"/>
    <lineage>
        <taxon>Eukaryota</taxon>
        <taxon>Viridiplantae</taxon>
        <taxon>Streptophyta</taxon>
        <taxon>Embryophyta</taxon>
        <taxon>Bryophyta</taxon>
        <taxon>Bryophytina</taxon>
        <taxon>Bryopsida</taxon>
        <taxon>Funariidae</taxon>
        <taxon>Funariales</taxon>
        <taxon>Funariaceae</taxon>
        <taxon>Physcomitrium</taxon>
    </lineage>
</organism>
<dbReference type="SMART" id="SM00149">
    <property type="entry name" value="PLCYc"/>
    <property type="match status" value="1"/>
</dbReference>
<dbReference type="InterPro" id="IPR000008">
    <property type="entry name" value="C2_dom"/>
</dbReference>
<name>A0A2K1IHD1_PHYPA</name>
<dbReference type="Pfam" id="PF00168">
    <property type="entry name" value="C2"/>
    <property type="match status" value="1"/>
</dbReference>
<evidence type="ECO:0000313" key="9">
    <source>
        <dbReference type="EnsemblPlants" id="Pp3c24_19290V3.1"/>
    </source>
</evidence>
<sequence>MCSIACCRSGTPKGDPEQDLVGEVFTIYSENERMSAEGLLKFLHTEQGDVDFTLDDAKQIMERIRKDWKKSFGLASINSDLSKEAFRKYLMNPDLNGVLHNVVHQDMTQPMSHYFIFTGHNSYLTGNQLSSDSSDTPIAAALRRGVRVVELDLWPDDKGGMKVTHGNTLTNPVSFQKCVTAIKNNAFFTSEYPVCVTIEDHLTSELQGHAAEILEQILGDALYYPPTTDALVEFPSPESLKRKIIISTKPPKEYLEACSTQKLAMENRNLVEELEKEDKLEQTTFAPLEENHILGENTPSLRKEVEVLSQKEMSTPAELNSRSPSDLGEATSTRYSKSNDGNDNPKHFKYARLITIRLAKHAKGTSMEHRLQVDESVKRISLSESKLEKVVEKWPEALVKFTQKNILRVYPAANRVNSSNFCPTLAWNYGAQMVAQNMQGYGKELWQAFGKFKGNGGCGYVLKPQYLLENLPSGVPFNPTSPRNTTLILKIKVMTTLGWDKAFSKRHFDLFSPPDFFTRVIVVGVPADEAKWKTSVVDNSWAPHWNEDHEFALKCPELALLRIEVRDHDDDSKDEFEGQTCLPIHEVRDGYRCMQMYDKKGNVLKGVLMLFHFQKCKCTFQDTAPISS</sequence>
<evidence type="ECO:0000256" key="3">
    <source>
        <dbReference type="ARBA" id="ARBA00023224"/>
    </source>
</evidence>
<keyword evidence="10" id="KW-1185">Reference proteome</keyword>
<feature type="compositionally biased region" description="Polar residues" evidence="5">
    <location>
        <begin position="311"/>
        <end position="342"/>
    </location>
</feature>
<feature type="domain" description="PI-PLC Y-box" evidence="7">
    <location>
        <begin position="381"/>
        <end position="467"/>
    </location>
</feature>
<dbReference type="RefSeq" id="XP_024364777.1">
    <property type="nucleotide sequence ID" value="XM_024509009.2"/>
</dbReference>
<dbReference type="InterPro" id="IPR001192">
    <property type="entry name" value="PI-PLC_fam"/>
</dbReference>
<dbReference type="PANTHER" id="PTHR10336:SF204">
    <property type="entry name" value="PHOSPHOINOSITIDE PHOSPHOLIPASE C 4-RELATED"/>
    <property type="match status" value="1"/>
</dbReference>
<evidence type="ECO:0000256" key="4">
    <source>
        <dbReference type="RuleBase" id="RU361133"/>
    </source>
</evidence>
<evidence type="ECO:0000256" key="2">
    <source>
        <dbReference type="ARBA" id="ARBA00004202"/>
    </source>
</evidence>
<dbReference type="OrthoDB" id="269822at2759"/>
<dbReference type="Gene3D" id="3.20.20.190">
    <property type="entry name" value="Phosphatidylinositol (PI) phosphodiesterase"/>
    <property type="match status" value="1"/>
</dbReference>
<dbReference type="Gene3D" id="2.60.40.150">
    <property type="entry name" value="C2 domain"/>
    <property type="match status" value="1"/>
</dbReference>
<dbReference type="PANTHER" id="PTHR10336">
    <property type="entry name" value="PHOSPHOINOSITIDE-SPECIFIC PHOSPHOLIPASE C FAMILY PROTEIN"/>
    <property type="match status" value="1"/>
</dbReference>
<evidence type="ECO:0000313" key="8">
    <source>
        <dbReference type="EMBL" id="PNR28682.1"/>
    </source>
</evidence>
<dbReference type="Proteomes" id="UP000006727">
    <property type="component" value="Chromosome 24"/>
</dbReference>
<dbReference type="Gramene" id="Pp3c24_19290V3.1">
    <property type="protein sequence ID" value="Pp3c24_19290V3.1"/>
    <property type="gene ID" value="Pp3c24_19290"/>
</dbReference>
<dbReference type="SMART" id="SM00148">
    <property type="entry name" value="PLCXc"/>
    <property type="match status" value="1"/>
</dbReference>
<dbReference type="EC" id="3.1.4.11" evidence="4"/>
<dbReference type="GeneID" id="112277045"/>
<dbReference type="InterPro" id="IPR015359">
    <property type="entry name" value="PLC_EF-hand-like"/>
</dbReference>
<feature type="region of interest" description="Disordered" evidence="5">
    <location>
        <begin position="309"/>
        <end position="344"/>
    </location>
</feature>
<dbReference type="SUPFAM" id="SSF51695">
    <property type="entry name" value="PLC-like phosphodiesterases"/>
    <property type="match status" value="1"/>
</dbReference>
<dbReference type="InterPro" id="IPR035892">
    <property type="entry name" value="C2_domain_sf"/>
</dbReference>
<keyword evidence="4" id="KW-0442">Lipid degradation</keyword>
<dbReference type="PROSITE" id="PS50007">
    <property type="entry name" value="PIPLC_X_DOMAIN"/>
    <property type="match status" value="1"/>
</dbReference>
<dbReference type="InterPro" id="IPR000909">
    <property type="entry name" value="PLipase_C_PInositol-sp_X_dom"/>
</dbReference>
<feature type="domain" description="C2" evidence="6">
    <location>
        <begin position="471"/>
        <end position="597"/>
    </location>
</feature>
<dbReference type="PaxDb" id="3218-PP1S101_171V6.1"/>
<evidence type="ECO:0000256" key="5">
    <source>
        <dbReference type="SAM" id="MobiDB-lite"/>
    </source>
</evidence>
<dbReference type="Pfam" id="PF00388">
    <property type="entry name" value="PI-PLC-X"/>
    <property type="match status" value="1"/>
</dbReference>
<dbReference type="PROSITE" id="PS50004">
    <property type="entry name" value="C2"/>
    <property type="match status" value="1"/>
</dbReference>
<dbReference type="EnsemblPlants" id="Pp3c24_19290V3.2">
    <property type="protein sequence ID" value="Pp3c24_19290V3.2"/>
    <property type="gene ID" value="Pp3c24_19290"/>
</dbReference>
<keyword evidence="4" id="KW-0443">Lipid metabolism</keyword>
<dbReference type="FunFam" id="2.60.40.150:FF:000400">
    <property type="entry name" value="Phosphoinositide phospholipase C"/>
    <property type="match status" value="1"/>
</dbReference>
<dbReference type="CDD" id="cd00275">
    <property type="entry name" value="C2_PLC_like"/>
    <property type="match status" value="1"/>
</dbReference>
<dbReference type="GO" id="GO:0004435">
    <property type="term" value="F:phosphatidylinositol-4,5-bisphosphate phospholipase C activity"/>
    <property type="evidence" value="ECO:0000318"/>
    <property type="project" value="GO_Central"/>
</dbReference>
<dbReference type="GO" id="GO:0048015">
    <property type="term" value="P:phosphatidylinositol-mediated signaling"/>
    <property type="evidence" value="ECO:0000318"/>
    <property type="project" value="GO_Central"/>
</dbReference>
<dbReference type="GO" id="GO:0005886">
    <property type="term" value="C:plasma membrane"/>
    <property type="evidence" value="ECO:0007669"/>
    <property type="project" value="UniProtKB-SubCell"/>
</dbReference>
<dbReference type="InterPro" id="IPR001711">
    <property type="entry name" value="PLipase_C_Pinositol-sp_Y"/>
</dbReference>
<dbReference type="PROSITE" id="PS50008">
    <property type="entry name" value="PIPLC_Y_DOMAIN"/>
    <property type="match status" value="1"/>
</dbReference>
<dbReference type="InterPro" id="IPR011992">
    <property type="entry name" value="EF-hand-dom_pair"/>
</dbReference>
<evidence type="ECO:0000256" key="1">
    <source>
        <dbReference type="ARBA" id="ARBA00001195"/>
    </source>
</evidence>
<reference evidence="8 10" key="2">
    <citation type="journal article" date="2018" name="Plant J.">
        <title>The Physcomitrella patens chromosome-scale assembly reveals moss genome structure and evolution.</title>
        <authorList>
            <person name="Lang D."/>
            <person name="Ullrich K.K."/>
            <person name="Murat F."/>
            <person name="Fuchs J."/>
            <person name="Jenkins J."/>
            <person name="Haas F.B."/>
            <person name="Piednoel M."/>
            <person name="Gundlach H."/>
            <person name="Van Bel M."/>
            <person name="Meyberg R."/>
            <person name="Vives C."/>
            <person name="Morata J."/>
            <person name="Symeonidi A."/>
            <person name="Hiss M."/>
            <person name="Muchero W."/>
            <person name="Kamisugi Y."/>
            <person name="Saleh O."/>
            <person name="Blanc G."/>
            <person name="Decker E.L."/>
            <person name="van Gessel N."/>
            <person name="Grimwood J."/>
            <person name="Hayes R.D."/>
            <person name="Graham S.W."/>
            <person name="Gunter L.E."/>
            <person name="McDaniel S.F."/>
            <person name="Hoernstein S.N.W."/>
            <person name="Larsson A."/>
            <person name="Li F.W."/>
            <person name="Perroud P.F."/>
            <person name="Phillips J."/>
            <person name="Ranjan P."/>
            <person name="Rokshar D.S."/>
            <person name="Rothfels C.J."/>
            <person name="Schneider L."/>
            <person name="Shu S."/>
            <person name="Stevenson D.W."/>
            <person name="Thummler F."/>
            <person name="Tillich M."/>
            <person name="Villarreal Aguilar J.C."/>
            <person name="Widiez T."/>
            <person name="Wong G.K."/>
            <person name="Wymore A."/>
            <person name="Zhang Y."/>
            <person name="Zimmer A.D."/>
            <person name="Quatrano R.S."/>
            <person name="Mayer K.F.X."/>
            <person name="Goodstein D."/>
            <person name="Casacuberta J.M."/>
            <person name="Vandepoele K."/>
            <person name="Reski R."/>
            <person name="Cuming A.C."/>
            <person name="Tuskan G.A."/>
            <person name="Maumus F."/>
            <person name="Salse J."/>
            <person name="Schmutz J."/>
            <person name="Rensing S.A."/>
        </authorList>
    </citation>
    <scope>NUCLEOTIDE SEQUENCE [LARGE SCALE GENOMIC DNA]</scope>
    <source>
        <strain evidence="9 10">cv. Gransden 2004</strain>
    </source>
</reference>
<dbReference type="Gramene" id="Pp3c24_19290V3.2">
    <property type="protein sequence ID" value="Pp3c24_19290V3.2"/>
    <property type="gene ID" value="Pp3c24_19290"/>
</dbReference>
<dbReference type="InterPro" id="IPR017946">
    <property type="entry name" value="PLC-like_Pdiesterase_TIM-brl"/>
</dbReference>
<dbReference type="Pfam" id="PF09279">
    <property type="entry name" value="EF-hand_like"/>
    <property type="match status" value="1"/>
</dbReference>
<dbReference type="SMART" id="SM00239">
    <property type="entry name" value="C2"/>
    <property type="match status" value="1"/>
</dbReference>
<dbReference type="GO" id="GO:0051209">
    <property type="term" value="P:release of sequestered calcium ion into cytosol"/>
    <property type="evidence" value="ECO:0000318"/>
    <property type="project" value="GO_Central"/>
</dbReference>
<comment type="catalytic activity">
    <reaction evidence="1 4">
        <text>a 1,2-diacyl-sn-glycero-3-phospho-(1D-myo-inositol-4,5-bisphosphate) + H2O = 1D-myo-inositol 1,4,5-trisphosphate + a 1,2-diacyl-sn-glycerol + H(+)</text>
        <dbReference type="Rhea" id="RHEA:33179"/>
        <dbReference type="ChEBI" id="CHEBI:15377"/>
        <dbReference type="ChEBI" id="CHEBI:15378"/>
        <dbReference type="ChEBI" id="CHEBI:17815"/>
        <dbReference type="ChEBI" id="CHEBI:58456"/>
        <dbReference type="ChEBI" id="CHEBI:203600"/>
        <dbReference type="EC" id="3.1.4.11"/>
    </reaction>
</comment>
<evidence type="ECO:0000259" key="6">
    <source>
        <dbReference type="PROSITE" id="PS50004"/>
    </source>
</evidence>
<accession>A0A2K1IHD1</accession>
<proteinExistence type="predicted"/>
<evidence type="ECO:0000259" key="7">
    <source>
        <dbReference type="PROSITE" id="PS50008"/>
    </source>
</evidence>
<dbReference type="Pfam" id="PF00387">
    <property type="entry name" value="PI-PLC-Y"/>
    <property type="match status" value="1"/>
</dbReference>